<feature type="region of interest" description="Disordered" evidence="1">
    <location>
        <begin position="155"/>
        <end position="178"/>
    </location>
</feature>
<dbReference type="Gene3D" id="3.30.565.10">
    <property type="entry name" value="Histidine kinase-like ATPase, C-terminal domain"/>
    <property type="match status" value="1"/>
</dbReference>
<feature type="domain" description="Histidine kinase/HSP90-like ATPase" evidence="2">
    <location>
        <begin position="51"/>
        <end position="152"/>
    </location>
</feature>
<dbReference type="Proteomes" id="UP000469325">
    <property type="component" value="Unassembled WGS sequence"/>
</dbReference>
<feature type="compositionally biased region" description="Polar residues" evidence="1">
    <location>
        <begin position="155"/>
        <end position="168"/>
    </location>
</feature>
<dbReference type="AlphaFoldDB" id="A0A6N7X9J8"/>
<keyword evidence="3" id="KW-0547">Nucleotide-binding</keyword>
<protein>
    <submittedName>
        <fullName evidence="3">ATP-binding protein</fullName>
    </submittedName>
</protein>
<comment type="caution">
    <text evidence="3">The sequence shown here is derived from an EMBL/GenBank/DDBJ whole genome shotgun (WGS) entry which is preliminary data.</text>
</comment>
<evidence type="ECO:0000313" key="3">
    <source>
        <dbReference type="EMBL" id="MST72087.1"/>
    </source>
</evidence>
<name>A0A6N7X9J8_9ACTN</name>
<dbReference type="RefSeq" id="WP_154433869.1">
    <property type="nucleotide sequence ID" value="NZ_VUNC01000002.1"/>
</dbReference>
<keyword evidence="3" id="KW-0067">ATP-binding</keyword>
<reference evidence="3 4" key="1">
    <citation type="submission" date="2019-08" db="EMBL/GenBank/DDBJ databases">
        <title>In-depth cultivation of the pig gut microbiome towards novel bacterial diversity and tailored functional studies.</title>
        <authorList>
            <person name="Wylensek D."/>
            <person name="Hitch T.C.A."/>
            <person name="Clavel T."/>
        </authorList>
    </citation>
    <scope>NUCLEOTIDE SEQUENCE [LARGE SCALE GENOMIC DNA]</scope>
    <source>
        <strain evidence="3 4">CA-Schmier-601-WT-1</strain>
    </source>
</reference>
<dbReference type="CDD" id="cd00075">
    <property type="entry name" value="HATPase"/>
    <property type="match status" value="1"/>
</dbReference>
<dbReference type="InterPro" id="IPR003594">
    <property type="entry name" value="HATPase_dom"/>
</dbReference>
<dbReference type="InterPro" id="IPR036890">
    <property type="entry name" value="HATPase_C_sf"/>
</dbReference>
<organism evidence="3 4">
    <name type="scientific">Olsenella porci</name>
    <dbReference type="NCBI Taxonomy" id="2652279"/>
    <lineage>
        <taxon>Bacteria</taxon>
        <taxon>Bacillati</taxon>
        <taxon>Actinomycetota</taxon>
        <taxon>Coriobacteriia</taxon>
        <taxon>Coriobacteriales</taxon>
        <taxon>Atopobiaceae</taxon>
        <taxon>Olsenella</taxon>
    </lineage>
</organism>
<gene>
    <name evidence="3" type="ORF">FYJ68_03035</name>
</gene>
<sequence>MASPSSDLTDFVAAMGGERSLRVEENLGEGFVRLRVAEAERRQAKHDIQCIEDAVVEMLRNSRDAGARRIFVATSREGDRRIVTILDDGSGIPADMQERVFDARVTSKLESMHMDRWGVHGRGMALYSVRENCESARVVDSAPGKGTVIQVVSDTTSLPEKTDQSTWPSLGKDDDGEQVVSRGPHNIVRACCEFALEERGVCEVYVGSPSEMVATIRRRVRPSVDGSNLLFVDDLTELPALERFSVAADARELLGVCSGVGIDLSERTAHRILSGQIRPVRSALSHLTHKASSDSPREVDLQRDRRGLRLSREDADEFSRIMERDFSFLADRYYLSLAQDPKVRVSRGRVTVTFEVSEGD</sequence>
<evidence type="ECO:0000313" key="4">
    <source>
        <dbReference type="Proteomes" id="UP000469325"/>
    </source>
</evidence>
<keyword evidence="4" id="KW-1185">Reference proteome</keyword>
<dbReference type="Pfam" id="PF02518">
    <property type="entry name" value="HATPase_c"/>
    <property type="match status" value="1"/>
</dbReference>
<accession>A0A6N7X9J8</accession>
<proteinExistence type="predicted"/>
<dbReference type="GO" id="GO:0005524">
    <property type="term" value="F:ATP binding"/>
    <property type="evidence" value="ECO:0007669"/>
    <property type="project" value="UniProtKB-KW"/>
</dbReference>
<evidence type="ECO:0000256" key="1">
    <source>
        <dbReference type="SAM" id="MobiDB-lite"/>
    </source>
</evidence>
<dbReference type="EMBL" id="VUNC01000002">
    <property type="protein sequence ID" value="MST72087.1"/>
    <property type="molecule type" value="Genomic_DNA"/>
</dbReference>
<evidence type="ECO:0000259" key="2">
    <source>
        <dbReference type="Pfam" id="PF02518"/>
    </source>
</evidence>
<dbReference type="SUPFAM" id="SSF55874">
    <property type="entry name" value="ATPase domain of HSP90 chaperone/DNA topoisomerase II/histidine kinase"/>
    <property type="match status" value="1"/>
</dbReference>